<dbReference type="Pfam" id="PF00072">
    <property type="entry name" value="Response_reg"/>
    <property type="match status" value="1"/>
</dbReference>
<keyword evidence="8" id="KW-1185">Reference proteome</keyword>
<dbReference type="AlphaFoldDB" id="M2Z5G5"/>
<dbReference type="OrthoDB" id="7251575at2"/>
<dbReference type="RefSeq" id="WP_008618100.1">
    <property type="nucleotide sequence ID" value="NZ_AONQ01000032.1"/>
</dbReference>
<dbReference type="Proteomes" id="UP000011744">
    <property type="component" value="Unassembled WGS sequence"/>
</dbReference>
<dbReference type="InterPro" id="IPR000014">
    <property type="entry name" value="PAS"/>
</dbReference>
<feature type="domain" description="PAS" evidence="3">
    <location>
        <begin position="148"/>
        <end position="193"/>
    </location>
</feature>
<dbReference type="Pfam" id="PF00990">
    <property type="entry name" value="GGDEF"/>
    <property type="match status" value="1"/>
</dbReference>
<dbReference type="SUPFAM" id="SSF52172">
    <property type="entry name" value="CheY-like"/>
    <property type="match status" value="1"/>
</dbReference>
<dbReference type="Gene3D" id="3.20.20.450">
    <property type="entry name" value="EAL domain"/>
    <property type="match status" value="1"/>
</dbReference>
<protein>
    <submittedName>
        <fullName evidence="7">PAS/PAC sensors-containing diguanylate cyclase/phosphodiesterase</fullName>
    </submittedName>
</protein>
<dbReference type="InterPro" id="IPR000700">
    <property type="entry name" value="PAS-assoc_C"/>
</dbReference>
<dbReference type="EMBL" id="AONQ01000032">
    <property type="protein sequence ID" value="EME69555.1"/>
    <property type="molecule type" value="Genomic_DNA"/>
</dbReference>
<dbReference type="SUPFAM" id="SSF141868">
    <property type="entry name" value="EAL domain-like"/>
    <property type="match status" value="1"/>
</dbReference>
<proteinExistence type="predicted"/>
<dbReference type="CDD" id="cd01948">
    <property type="entry name" value="EAL"/>
    <property type="match status" value="1"/>
</dbReference>
<evidence type="ECO:0000313" key="7">
    <source>
        <dbReference type="EMBL" id="EME69555.1"/>
    </source>
</evidence>
<dbReference type="InterPro" id="IPR035919">
    <property type="entry name" value="EAL_sf"/>
</dbReference>
<sequence>MNSLRLPSTNQRAVVIDDSASAVALMLQLLQTIEGCEPIGFTNSAEALRWCLANDIDLLIVDYEMPAPDGLAIIEAFRNDRGRAAIPVVMVTSTEDVDVRYMALQIGATDFLAKPIDHVEFAARMRNLLASCRAHKTLAEVSLWLTEEVRKTSMVVRQSPASVVITDSDGIIEYVNPKFTETTGYRPEEVIGQRPSLLKSGYSTPEMYRELWDTITGGNEWRGTFQNRRKDGSMLWEQALISPIRDETGAITNFVAIKEDITLRKEYEARLEWQANYDSLTGLPNRMLVLDRLGQAIALAGRNSDQVAVMLVDLDRFKAVNDTMGHDAGDEILRQVAQRLRIEQRQADTVARVGNDEFVMVLTDLGEAHAPQAVAARICARLEAPFQVGDAEIFISASIGIALFPENGSTAQDLLRSATAAMPVAETEGRGNWRFFTPELDASARKRLAIEASLRHALERGEFQVHYHPLVEVASGHILAAEALLRWTNPDLGPVAPDLFIPIAEETGLIVPIGAWVVETVCRDIARWAGQGLPPIRVAVNVSSRQLADRALLEVIARALAGQGVAAGLVEIEVTERLLLDQSPHTLTLLNDLKDMGLRFSIDDFGTGYSSMSYLTSFPFDVLKIDRSFISKVTERGQDKALTQAIIAMAHSLDLEVVAEGVETHAQLEFLRRSGCDFAQGYLFTRPVSAAAFAEVLNGGGKYTFAAMA</sequence>
<dbReference type="eggNOG" id="COG5001">
    <property type="taxonomic scope" value="Bacteria"/>
</dbReference>
<feature type="modified residue" description="4-aspartylphosphate" evidence="1">
    <location>
        <position position="62"/>
    </location>
</feature>
<evidence type="ECO:0000259" key="5">
    <source>
        <dbReference type="PROSITE" id="PS50883"/>
    </source>
</evidence>
<evidence type="ECO:0000259" key="6">
    <source>
        <dbReference type="PROSITE" id="PS50887"/>
    </source>
</evidence>
<dbReference type="SMART" id="SM00267">
    <property type="entry name" value="GGDEF"/>
    <property type="match status" value="1"/>
</dbReference>
<dbReference type="Pfam" id="PF13426">
    <property type="entry name" value="PAS_9"/>
    <property type="match status" value="1"/>
</dbReference>
<dbReference type="PROSITE" id="PS50112">
    <property type="entry name" value="PAS"/>
    <property type="match status" value="1"/>
</dbReference>
<dbReference type="InterPro" id="IPR001610">
    <property type="entry name" value="PAC"/>
</dbReference>
<evidence type="ECO:0000259" key="3">
    <source>
        <dbReference type="PROSITE" id="PS50112"/>
    </source>
</evidence>
<dbReference type="InterPro" id="IPR001633">
    <property type="entry name" value="EAL_dom"/>
</dbReference>
<dbReference type="PROSITE" id="PS50113">
    <property type="entry name" value="PAC"/>
    <property type="match status" value="1"/>
</dbReference>
<dbReference type="PROSITE" id="PS50110">
    <property type="entry name" value="RESPONSE_REGULATORY"/>
    <property type="match status" value="1"/>
</dbReference>
<evidence type="ECO:0000313" key="8">
    <source>
        <dbReference type="Proteomes" id="UP000011744"/>
    </source>
</evidence>
<dbReference type="InterPro" id="IPR052155">
    <property type="entry name" value="Biofilm_reg_signaling"/>
</dbReference>
<dbReference type="InterPro" id="IPR029787">
    <property type="entry name" value="Nucleotide_cyclase"/>
</dbReference>
<dbReference type="SMART" id="SM00052">
    <property type="entry name" value="EAL"/>
    <property type="match status" value="1"/>
</dbReference>
<dbReference type="Gene3D" id="3.40.50.2300">
    <property type="match status" value="1"/>
</dbReference>
<dbReference type="GO" id="GO:0000160">
    <property type="term" value="P:phosphorelay signal transduction system"/>
    <property type="evidence" value="ECO:0007669"/>
    <property type="project" value="InterPro"/>
</dbReference>
<keyword evidence="1" id="KW-0597">Phosphoprotein</keyword>
<dbReference type="Gene3D" id="3.30.450.20">
    <property type="entry name" value="PAS domain"/>
    <property type="match status" value="1"/>
</dbReference>
<dbReference type="PANTHER" id="PTHR44757">
    <property type="entry name" value="DIGUANYLATE CYCLASE DGCP"/>
    <property type="match status" value="1"/>
</dbReference>
<comment type="caution">
    <text evidence="7">The sequence shown here is derived from an EMBL/GenBank/DDBJ whole genome shotgun (WGS) entry which is preliminary data.</text>
</comment>
<dbReference type="PANTHER" id="PTHR44757:SF2">
    <property type="entry name" value="BIOFILM ARCHITECTURE MAINTENANCE PROTEIN MBAA"/>
    <property type="match status" value="1"/>
</dbReference>
<dbReference type="SUPFAM" id="SSF55073">
    <property type="entry name" value="Nucleotide cyclase"/>
    <property type="match status" value="1"/>
</dbReference>
<dbReference type="InterPro" id="IPR000160">
    <property type="entry name" value="GGDEF_dom"/>
</dbReference>
<evidence type="ECO:0000259" key="2">
    <source>
        <dbReference type="PROSITE" id="PS50110"/>
    </source>
</evidence>
<dbReference type="SMART" id="SM00448">
    <property type="entry name" value="REC"/>
    <property type="match status" value="1"/>
</dbReference>
<dbReference type="InterPro" id="IPR043128">
    <property type="entry name" value="Rev_trsase/Diguanyl_cyclase"/>
</dbReference>
<dbReference type="SMART" id="SM00086">
    <property type="entry name" value="PAC"/>
    <property type="match status" value="1"/>
</dbReference>
<dbReference type="PATRIC" id="fig|1244869.3.peg.2606"/>
<feature type="domain" description="GGDEF" evidence="6">
    <location>
        <begin position="305"/>
        <end position="438"/>
    </location>
</feature>
<feature type="domain" description="Response regulatory" evidence="2">
    <location>
        <begin position="12"/>
        <end position="129"/>
    </location>
</feature>
<dbReference type="CDD" id="cd00130">
    <property type="entry name" value="PAS"/>
    <property type="match status" value="1"/>
</dbReference>
<dbReference type="InterPro" id="IPR001789">
    <property type="entry name" value="Sig_transdc_resp-reg_receiver"/>
</dbReference>
<reference evidence="7 8" key="1">
    <citation type="journal article" date="2014" name="Genome Announc.">
        <title>Draft Genome Sequence of Magnetospirillum sp. Strain SO-1, a Freshwater Magnetotactic Bacterium Isolated from the Ol'khovka River, Russia.</title>
        <authorList>
            <person name="Grouzdev D.S."/>
            <person name="Dziuba M.V."/>
            <person name="Sukhacheva M.S."/>
            <person name="Mardanov A.V."/>
            <person name="Beletskiy A.V."/>
            <person name="Kuznetsov B.B."/>
            <person name="Skryabin K.G."/>
        </authorList>
    </citation>
    <scope>NUCLEOTIDE SEQUENCE [LARGE SCALE GENOMIC DNA]</scope>
    <source>
        <strain evidence="7 8">SO-1</strain>
    </source>
</reference>
<dbReference type="PROSITE" id="PS50883">
    <property type="entry name" value="EAL"/>
    <property type="match status" value="1"/>
</dbReference>
<dbReference type="CDD" id="cd01949">
    <property type="entry name" value="GGDEF"/>
    <property type="match status" value="1"/>
</dbReference>
<dbReference type="Gene3D" id="3.30.70.270">
    <property type="match status" value="1"/>
</dbReference>
<dbReference type="CDD" id="cd17551">
    <property type="entry name" value="REC_RpfG-like"/>
    <property type="match status" value="1"/>
</dbReference>
<evidence type="ECO:0000256" key="1">
    <source>
        <dbReference type="PROSITE-ProRule" id="PRU00169"/>
    </source>
</evidence>
<dbReference type="SMART" id="SM00091">
    <property type="entry name" value="PAS"/>
    <property type="match status" value="1"/>
</dbReference>
<dbReference type="InterPro" id="IPR035965">
    <property type="entry name" value="PAS-like_dom_sf"/>
</dbReference>
<dbReference type="Pfam" id="PF00563">
    <property type="entry name" value="EAL"/>
    <property type="match status" value="1"/>
</dbReference>
<accession>M2Z5G5</accession>
<dbReference type="FunFam" id="3.20.20.450:FF:000001">
    <property type="entry name" value="Cyclic di-GMP phosphodiesterase yahA"/>
    <property type="match status" value="1"/>
</dbReference>
<dbReference type="SUPFAM" id="SSF55785">
    <property type="entry name" value="PYP-like sensor domain (PAS domain)"/>
    <property type="match status" value="1"/>
</dbReference>
<dbReference type="NCBIfam" id="TIGR00254">
    <property type="entry name" value="GGDEF"/>
    <property type="match status" value="1"/>
</dbReference>
<organism evidence="7 8">
    <name type="scientific">Paramagnetospirillum caucaseum</name>
    <dbReference type="NCBI Taxonomy" id="1244869"/>
    <lineage>
        <taxon>Bacteria</taxon>
        <taxon>Pseudomonadati</taxon>
        <taxon>Pseudomonadota</taxon>
        <taxon>Alphaproteobacteria</taxon>
        <taxon>Rhodospirillales</taxon>
        <taxon>Magnetospirillaceae</taxon>
        <taxon>Paramagnetospirillum</taxon>
    </lineage>
</organism>
<feature type="domain" description="EAL" evidence="5">
    <location>
        <begin position="447"/>
        <end position="701"/>
    </location>
</feature>
<feature type="domain" description="PAC" evidence="4">
    <location>
        <begin position="219"/>
        <end position="273"/>
    </location>
</feature>
<dbReference type="InterPro" id="IPR011006">
    <property type="entry name" value="CheY-like_superfamily"/>
</dbReference>
<evidence type="ECO:0000259" key="4">
    <source>
        <dbReference type="PROSITE" id="PS50113"/>
    </source>
</evidence>
<dbReference type="NCBIfam" id="TIGR00229">
    <property type="entry name" value="sensory_box"/>
    <property type="match status" value="1"/>
</dbReference>
<name>M2Z5G5_9PROT</name>
<gene>
    <name evidence="7" type="ORF">H261_12914</name>
</gene>
<dbReference type="PROSITE" id="PS50887">
    <property type="entry name" value="GGDEF"/>
    <property type="match status" value="1"/>
</dbReference>
<dbReference type="STRING" id="1244869.H261_12914"/>